<gene>
    <name evidence="1" type="ORF">GLOIN_2v1476740</name>
</gene>
<accession>A0A2P4Q7S3</accession>
<protein>
    <submittedName>
        <fullName evidence="1">Uncharacterized protein</fullName>
    </submittedName>
</protein>
<dbReference type="Proteomes" id="UP000018888">
    <property type="component" value="Unassembled WGS sequence"/>
</dbReference>
<proteinExistence type="predicted"/>
<evidence type="ECO:0000313" key="2">
    <source>
        <dbReference type="Proteomes" id="UP000018888"/>
    </source>
</evidence>
<keyword evidence="2" id="KW-1185">Reference proteome</keyword>
<sequence length="374" mass="43667">MCQLQNLNKKIIKKLEDVSLQFSNIPQANAETIHIQRCIQRRKKTASGILDICEGADNVMDTLPTKTKQVLTNFKLSEQEFPKDVKTMLDEFINIYDPQNSNSDPALAGPITFPQNESNLSIRRTLLTTFDLLEGLRNCWNLTPSLTEGEYSETSYTIHSVSRIIDPIFNYYNLKLKRSWEQVSNSSRDRKESMGSIHYGDRPDFQILLILDSIEWESVFAEISRLDPRPDKQDHDWKKLNRLCKDGFDARFNELFKGKDVENNETKCLINELHQFPFIGIQVIDNRILVFGIDYYNNSFYRSFKICEFYIPLTISNYQVVENFLKSSLKVKYYLEGLFNDFVRIKDKIDRLPTIVEVVEDEKSQSFMSLSTTY</sequence>
<dbReference type="AlphaFoldDB" id="A0A2P4Q7S3"/>
<evidence type="ECO:0000313" key="1">
    <source>
        <dbReference type="EMBL" id="POG73679.1"/>
    </source>
</evidence>
<dbReference type="EMBL" id="AUPC02000080">
    <property type="protein sequence ID" value="POG73679.1"/>
    <property type="molecule type" value="Genomic_DNA"/>
</dbReference>
<comment type="caution">
    <text evidence="1">The sequence shown here is derived from an EMBL/GenBank/DDBJ whole genome shotgun (WGS) entry which is preliminary data.</text>
</comment>
<organism evidence="1 2">
    <name type="scientific">Rhizophagus irregularis (strain DAOM 181602 / DAOM 197198 / MUCL 43194)</name>
    <name type="common">Arbuscular mycorrhizal fungus</name>
    <name type="synonym">Glomus intraradices</name>
    <dbReference type="NCBI Taxonomy" id="747089"/>
    <lineage>
        <taxon>Eukaryota</taxon>
        <taxon>Fungi</taxon>
        <taxon>Fungi incertae sedis</taxon>
        <taxon>Mucoromycota</taxon>
        <taxon>Glomeromycotina</taxon>
        <taxon>Glomeromycetes</taxon>
        <taxon>Glomerales</taxon>
        <taxon>Glomeraceae</taxon>
        <taxon>Rhizophagus</taxon>
    </lineage>
</organism>
<reference evidence="1 2" key="1">
    <citation type="journal article" date="2013" name="Proc. Natl. Acad. Sci. U.S.A.">
        <title>Genome of an arbuscular mycorrhizal fungus provides insight into the oldest plant symbiosis.</title>
        <authorList>
            <person name="Tisserant E."/>
            <person name="Malbreil M."/>
            <person name="Kuo A."/>
            <person name="Kohler A."/>
            <person name="Symeonidi A."/>
            <person name="Balestrini R."/>
            <person name="Charron P."/>
            <person name="Duensing N."/>
            <person name="Frei Dit Frey N."/>
            <person name="Gianinazzi-Pearson V."/>
            <person name="Gilbert L.B."/>
            <person name="Handa Y."/>
            <person name="Herr J.R."/>
            <person name="Hijri M."/>
            <person name="Koul R."/>
            <person name="Kawaguchi M."/>
            <person name="Krajinski F."/>
            <person name="Lammers P.J."/>
            <person name="Masclaux F.G."/>
            <person name="Murat C."/>
            <person name="Morin E."/>
            <person name="Ndikumana S."/>
            <person name="Pagni M."/>
            <person name="Petitpierre D."/>
            <person name="Requena N."/>
            <person name="Rosikiewicz P."/>
            <person name="Riley R."/>
            <person name="Saito K."/>
            <person name="San Clemente H."/>
            <person name="Shapiro H."/>
            <person name="van Tuinen D."/>
            <person name="Becard G."/>
            <person name="Bonfante P."/>
            <person name="Paszkowski U."/>
            <person name="Shachar-Hill Y.Y."/>
            <person name="Tuskan G.A."/>
            <person name="Young P.W."/>
            <person name="Sanders I.R."/>
            <person name="Henrissat B."/>
            <person name="Rensing S.A."/>
            <person name="Grigoriev I.V."/>
            <person name="Corradi N."/>
            <person name="Roux C."/>
            <person name="Martin F."/>
        </authorList>
    </citation>
    <scope>NUCLEOTIDE SEQUENCE [LARGE SCALE GENOMIC DNA]</scope>
    <source>
        <strain evidence="1 2">DAOM 197198</strain>
    </source>
</reference>
<dbReference type="VEuPathDB" id="FungiDB:RhiirFUN_026521"/>
<name>A0A2P4Q7S3_RHIID</name>
<reference evidence="1 2" key="2">
    <citation type="journal article" date="2018" name="New Phytol.">
        <title>High intraspecific genome diversity in the model arbuscular mycorrhizal symbiont Rhizophagus irregularis.</title>
        <authorList>
            <person name="Chen E.C.H."/>
            <person name="Morin E."/>
            <person name="Beaudet D."/>
            <person name="Noel J."/>
            <person name="Yildirir G."/>
            <person name="Ndikumana S."/>
            <person name="Charron P."/>
            <person name="St-Onge C."/>
            <person name="Giorgi J."/>
            <person name="Kruger M."/>
            <person name="Marton T."/>
            <person name="Ropars J."/>
            <person name="Grigoriev I.V."/>
            <person name="Hainaut M."/>
            <person name="Henrissat B."/>
            <person name="Roux C."/>
            <person name="Martin F."/>
            <person name="Corradi N."/>
        </authorList>
    </citation>
    <scope>NUCLEOTIDE SEQUENCE [LARGE SCALE GENOMIC DNA]</scope>
    <source>
        <strain evidence="1 2">DAOM 197198</strain>
    </source>
</reference>